<keyword evidence="3" id="KW-0812">Transmembrane</keyword>
<dbReference type="SUPFAM" id="SSF117281">
    <property type="entry name" value="Kelch motif"/>
    <property type="match status" value="1"/>
</dbReference>
<evidence type="ECO:0000313" key="5">
    <source>
        <dbReference type="Proteomes" id="UP000749646"/>
    </source>
</evidence>
<dbReference type="AlphaFoldDB" id="A0A9P6MI66"/>
<accession>A0A9P6MI66</accession>
<dbReference type="InterPro" id="IPR015915">
    <property type="entry name" value="Kelch-typ_b-propeller"/>
</dbReference>
<protein>
    <submittedName>
        <fullName evidence="4">Uncharacterized protein</fullName>
    </submittedName>
</protein>
<gene>
    <name evidence="4" type="ORF">BGZ65_004152</name>
</gene>
<dbReference type="PANTHER" id="PTHR46093">
    <property type="entry name" value="ACYL-COA-BINDING DOMAIN-CONTAINING PROTEIN 5"/>
    <property type="match status" value="1"/>
</dbReference>
<evidence type="ECO:0000256" key="1">
    <source>
        <dbReference type="ARBA" id="ARBA00022441"/>
    </source>
</evidence>
<proteinExistence type="predicted"/>
<dbReference type="OrthoDB" id="432528at2759"/>
<sequence>MESNAFSVAWSVAVRKLFLFGGTQGRGYRAIEHFNAYSYSTADGWKDLTLEMKGHIPAPRKDACLVPAYGGTKMVLFGGFTSDRVKLVSDIIMLDVATMTWTKGRDPAKDERRGAAACAVSNDHFVSWGGTYGNELSYVTLNSTIVYDIKTNKWTSTFIPGPKITTTRNIPLTDDSGSSSGNSSRIIDIISVVLGVVVAALAVCALLLYQGVRAQKNIQDLSRYSPHEVHFGAAQLSQHPHELIMDKGDHNDSVPAIWTISKLENPNHLDEIR</sequence>
<keyword evidence="5" id="KW-1185">Reference proteome</keyword>
<dbReference type="PANTHER" id="PTHR46093:SF18">
    <property type="entry name" value="FIBRONECTIN TYPE-III DOMAIN-CONTAINING PROTEIN"/>
    <property type="match status" value="1"/>
</dbReference>
<dbReference type="EMBL" id="JAAAHW010000604">
    <property type="protein sequence ID" value="KAG0000687.1"/>
    <property type="molecule type" value="Genomic_DNA"/>
</dbReference>
<evidence type="ECO:0000256" key="2">
    <source>
        <dbReference type="ARBA" id="ARBA00022737"/>
    </source>
</evidence>
<evidence type="ECO:0000313" key="4">
    <source>
        <dbReference type="EMBL" id="KAG0000687.1"/>
    </source>
</evidence>
<keyword evidence="3" id="KW-1133">Transmembrane helix</keyword>
<evidence type="ECO:0000256" key="3">
    <source>
        <dbReference type="SAM" id="Phobius"/>
    </source>
</evidence>
<name>A0A9P6MI66_9FUNG</name>
<reference evidence="4" key="1">
    <citation type="journal article" date="2020" name="Fungal Divers.">
        <title>Resolving the Mortierellaceae phylogeny through synthesis of multi-gene phylogenetics and phylogenomics.</title>
        <authorList>
            <person name="Vandepol N."/>
            <person name="Liber J."/>
            <person name="Desiro A."/>
            <person name="Na H."/>
            <person name="Kennedy M."/>
            <person name="Barry K."/>
            <person name="Grigoriev I.V."/>
            <person name="Miller A.N."/>
            <person name="O'Donnell K."/>
            <person name="Stajich J.E."/>
            <person name="Bonito G."/>
        </authorList>
    </citation>
    <scope>NUCLEOTIDE SEQUENCE</scope>
    <source>
        <strain evidence="4">MES-2147</strain>
    </source>
</reference>
<comment type="caution">
    <text evidence="4">The sequence shown here is derived from an EMBL/GenBank/DDBJ whole genome shotgun (WGS) entry which is preliminary data.</text>
</comment>
<feature type="transmembrane region" description="Helical" evidence="3">
    <location>
        <begin position="189"/>
        <end position="209"/>
    </location>
</feature>
<keyword evidence="3" id="KW-0472">Membrane</keyword>
<dbReference type="Proteomes" id="UP000749646">
    <property type="component" value="Unassembled WGS sequence"/>
</dbReference>
<keyword evidence="2" id="KW-0677">Repeat</keyword>
<dbReference type="Gene3D" id="2.120.10.80">
    <property type="entry name" value="Kelch-type beta propeller"/>
    <property type="match status" value="1"/>
</dbReference>
<organism evidence="4 5">
    <name type="scientific">Modicella reniformis</name>
    <dbReference type="NCBI Taxonomy" id="1440133"/>
    <lineage>
        <taxon>Eukaryota</taxon>
        <taxon>Fungi</taxon>
        <taxon>Fungi incertae sedis</taxon>
        <taxon>Mucoromycota</taxon>
        <taxon>Mortierellomycotina</taxon>
        <taxon>Mortierellomycetes</taxon>
        <taxon>Mortierellales</taxon>
        <taxon>Mortierellaceae</taxon>
        <taxon>Modicella</taxon>
    </lineage>
</organism>
<keyword evidence="1" id="KW-0880">Kelch repeat</keyword>
<dbReference type="Pfam" id="PF24681">
    <property type="entry name" value="Kelch_KLHDC2_KLHL20_DRC7"/>
    <property type="match status" value="1"/>
</dbReference>